<evidence type="ECO:0000313" key="2">
    <source>
        <dbReference type="Proteomes" id="UP000324222"/>
    </source>
</evidence>
<dbReference type="EMBL" id="VSRR010008259">
    <property type="protein sequence ID" value="MPC48392.1"/>
    <property type="molecule type" value="Genomic_DNA"/>
</dbReference>
<sequence length="60" mass="7326">MREMVIFYITERLLKRFPKILCQHFIECIFHYNCYEPARRKCKLTLPCAQCCKIVRKIAD</sequence>
<comment type="caution">
    <text evidence="1">The sequence shown here is derived from an EMBL/GenBank/DDBJ whole genome shotgun (WGS) entry which is preliminary data.</text>
</comment>
<organism evidence="1 2">
    <name type="scientific">Portunus trituberculatus</name>
    <name type="common">Swimming crab</name>
    <name type="synonym">Neptunus trituberculatus</name>
    <dbReference type="NCBI Taxonomy" id="210409"/>
    <lineage>
        <taxon>Eukaryota</taxon>
        <taxon>Metazoa</taxon>
        <taxon>Ecdysozoa</taxon>
        <taxon>Arthropoda</taxon>
        <taxon>Crustacea</taxon>
        <taxon>Multicrustacea</taxon>
        <taxon>Malacostraca</taxon>
        <taxon>Eumalacostraca</taxon>
        <taxon>Eucarida</taxon>
        <taxon>Decapoda</taxon>
        <taxon>Pleocyemata</taxon>
        <taxon>Brachyura</taxon>
        <taxon>Eubrachyura</taxon>
        <taxon>Portunoidea</taxon>
        <taxon>Portunidae</taxon>
        <taxon>Portuninae</taxon>
        <taxon>Portunus</taxon>
    </lineage>
</organism>
<keyword evidence="2" id="KW-1185">Reference proteome</keyword>
<proteinExistence type="predicted"/>
<evidence type="ECO:0000313" key="1">
    <source>
        <dbReference type="EMBL" id="MPC48392.1"/>
    </source>
</evidence>
<protein>
    <submittedName>
        <fullName evidence="1">Condensin-2 complex subunit D3</fullName>
    </submittedName>
</protein>
<dbReference type="OrthoDB" id="10263978at2759"/>
<dbReference type="Proteomes" id="UP000324222">
    <property type="component" value="Unassembled WGS sequence"/>
</dbReference>
<gene>
    <name evidence="1" type="primary">Ncapd3_3</name>
    <name evidence="1" type="ORF">E2C01_042164</name>
</gene>
<dbReference type="AlphaFoldDB" id="A0A5B7FPG8"/>
<reference evidence="1 2" key="1">
    <citation type="submission" date="2019-05" db="EMBL/GenBank/DDBJ databases">
        <title>Another draft genome of Portunus trituberculatus and its Hox gene families provides insights of decapod evolution.</title>
        <authorList>
            <person name="Jeong J.-H."/>
            <person name="Song I."/>
            <person name="Kim S."/>
            <person name="Choi T."/>
            <person name="Kim D."/>
            <person name="Ryu S."/>
            <person name="Kim W."/>
        </authorList>
    </citation>
    <scope>NUCLEOTIDE SEQUENCE [LARGE SCALE GENOMIC DNA]</scope>
    <source>
        <tissue evidence="1">Muscle</tissue>
    </source>
</reference>
<accession>A0A5B7FPG8</accession>
<name>A0A5B7FPG8_PORTR</name>